<keyword evidence="3" id="KW-1185">Reference proteome</keyword>
<dbReference type="AlphaFoldDB" id="A0AAD6YP18"/>
<feature type="region of interest" description="Disordered" evidence="1">
    <location>
        <begin position="160"/>
        <end position="200"/>
    </location>
</feature>
<accession>A0AAD6YP18</accession>
<feature type="compositionally biased region" description="Polar residues" evidence="1">
    <location>
        <begin position="455"/>
        <end position="465"/>
    </location>
</feature>
<comment type="caution">
    <text evidence="2">The sequence shown here is derived from an EMBL/GenBank/DDBJ whole genome shotgun (WGS) entry which is preliminary data.</text>
</comment>
<protein>
    <submittedName>
        <fullName evidence="2">Uncharacterized protein</fullName>
    </submittedName>
</protein>
<dbReference type="Proteomes" id="UP001219525">
    <property type="component" value="Unassembled WGS sequence"/>
</dbReference>
<evidence type="ECO:0000313" key="2">
    <source>
        <dbReference type="EMBL" id="KAJ7225297.1"/>
    </source>
</evidence>
<dbReference type="EMBL" id="JARJCW010000004">
    <property type="protein sequence ID" value="KAJ7225297.1"/>
    <property type="molecule type" value="Genomic_DNA"/>
</dbReference>
<evidence type="ECO:0000256" key="1">
    <source>
        <dbReference type="SAM" id="MobiDB-lite"/>
    </source>
</evidence>
<feature type="compositionally biased region" description="Low complexity" evidence="1">
    <location>
        <begin position="164"/>
        <end position="200"/>
    </location>
</feature>
<sequence>MNFDDVGIPLADALVERLGMHIAILVIGPVGDQGGDVRVRSIFSDTSMGEISKMWPEFDHSGFTAAEASLSRYGRALFCETIAKQSCRERVWPSLDVSVPESDGLFTIEPAGGGTASAAAPAPGVVAASGSGTAVAPGVVAASGSGTAVAPARSIAVAPPPNGTAVSSPSRAAAPPPSGTAASASNSAATGPPSAATTSTATALPDAAITSAEGAVVQRPPVDQSDWGSGQKDLYGLMIRKSWGVRWEQLIEAMCDFEASKLWWDDRYLTNLERPHEIGQWMKEHRKAIDYPVDDDFGERLLAWWRACGPEWRRGPRPADVSEDQEWPLQDNTVWGLVWWGQAIMNEHAADGLGGGQIALAQHEQWQYLLGDMLWAYSCITTAPDPEWLAEIEKEQVWAKPQKTEAKKKKTGPNAKKQAQPARQSARGKRRRCQDEDELDEAPPAKKQAPPRPSITKNASGQTNGVEKDAEMAVAPPVTSPRPEQAQGQDDPFAPTFEPFAEDPTARMSAEECADYEAEMAIDPFADDVNIDD</sequence>
<name>A0AAD6YP18_9AGAR</name>
<reference evidence="2" key="1">
    <citation type="submission" date="2023-03" db="EMBL/GenBank/DDBJ databases">
        <title>Massive genome expansion in bonnet fungi (Mycena s.s.) driven by repeated elements and novel gene families across ecological guilds.</title>
        <authorList>
            <consortium name="Lawrence Berkeley National Laboratory"/>
            <person name="Harder C.B."/>
            <person name="Miyauchi S."/>
            <person name="Viragh M."/>
            <person name="Kuo A."/>
            <person name="Thoen E."/>
            <person name="Andreopoulos B."/>
            <person name="Lu D."/>
            <person name="Skrede I."/>
            <person name="Drula E."/>
            <person name="Henrissat B."/>
            <person name="Morin E."/>
            <person name="Kohler A."/>
            <person name="Barry K."/>
            <person name="LaButti K."/>
            <person name="Morin E."/>
            <person name="Salamov A."/>
            <person name="Lipzen A."/>
            <person name="Mereny Z."/>
            <person name="Hegedus B."/>
            <person name="Baldrian P."/>
            <person name="Stursova M."/>
            <person name="Weitz H."/>
            <person name="Taylor A."/>
            <person name="Grigoriev I.V."/>
            <person name="Nagy L.G."/>
            <person name="Martin F."/>
            <person name="Kauserud H."/>
        </authorList>
    </citation>
    <scope>NUCLEOTIDE SEQUENCE</scope>
    <source>
        <strain evidence="2">9144</strain>
    </source>
</reference>
<evidence type="ECO:0000313" key="3">
    <source>
        <dbReference type="Proteomes" id="UP001219525"/>
    </source>
</evidence>
<organism evidence="2 3">
    <name type="scientific">Mycena pura</name>
    <dbReference type="NCBI Taxonomy" id="153505"/>
    <lineage>
        <taxon>Eukaryota</taxon>
        <taxon>Fungi</taxon>
        <taxon>Dikarya</taxon>
        <taxon>Basidiomycota</taxon>
        <taxon>Agaricomycotina</taxon>
        <taxon>Agaricomycetes</taxon>
        <taxon>Agaricomycetidae</taxon>
        <taxon>Agaricales</taxon>
        <taxon>Marasmiineae</taxon>
        <taxon>Mycenaceae</taxon>
        <taxon>Mycena</taxon>
    </lineage>
</organism>
<gene>
    <name evidence="2" type="ORF">GGX14DRAFT_386214</name>
</gene>
<feature type="region of interest" description="Disordered" evidence="1">
    <location>
        <begin position="400"/>
        <end position="510"/>
    </location>
</feature>
<proteinExistence type="predicted"/>